<protein>
    <recommendedName>
        <fullName evidence="3">HlyD family secretion protein</fullName>
    </recommendedName>
</protein>
<sequence length="285" mass="31582">MGRKLLKVLFWVLIFALLVLPLGLIYRISSEEMKSYEPLESPVIRQSSIGTPIQAQRMDIDLYVTVSGTFASTEVAFMELDYFSPYDIRWTVSQGDEIQVGQVLGYYRGEEVISTVEGIISNINASGSDAYLMVDCFTPLVLECSVEDKTLASLKQFPDSLSLQDGTKVTIQHIAKGKNPDGTTKVLLSLDREGDTYGDTEEGLTIFLGTGYPQVLVLPISCIYQKVEGEEEPWYVRQVSQDGFLIQEKEVTISYSDAAMAVVSGIEEGQWFDSGYKVVVGGDDK</sequence>
<evidence type="ECO:0000313" key="1">
    <source>
        <dbReference type="EMBL" id="HIQ67230.1"/>
    </source>
</evidence>
<comment type="caution">
    <text evidence="1">The sequence shown here is derived from an EMBL/GenBank/DDBJ whole genome shotgun (WGS) entry which is preliminary data.</text>
</comment>
<dbReference type="EMBL" id="DVFK01000022">
    <property type="protein sequence ID" value="HIQ67230.1"/>
    <property type="molecule type" value="Genomic_DNA"/>
</dbReference>
<evidence type="ECO:0000313" key="2">
    <source>
        <dbReference type="Proteomes" id="UP000886796"/>
    </source>
</evidence>
<reference evidence="1" key="1">
    <citation type="submission" date="2020-10" db="EMBL/GenBank/DDBJ databases">
        <authorList>
            <person name="Gilroy R."/>
        </authorList>
    </citation>
    <scope>NUCLEOTIDE SEQUENCE</scope>
    <source>
        <strain evidence="1">13361</strain>
    </source>
</reference>
<gene>
    <name evidence="1" type="ORF">IAB74_01800</name>
</gene>
<reference evidence="1" key="2">
    <citation type="journal article" date="2021" name="PeerJ">
        <title>Extensive microbial diversity within the chicken gut microbiome revealed by metagenomics and culture.</title>
        <authorList>
            <person name="Gilroy R."/>
            <person name="Ravi A."/>
            <person name="Getino M."/>
            <person name="Pursley I."/>
            <person name="Horton D.L."/>
            <person name="Alikhan N.F."/>
            <person name="Baker D."/>
            <person name="Gharbi K."/>
            <person name="Hall N."/>
            <person name="Watson M."/>
            <person name="Adriaenssens E.M."/>
            <person name="Foster-Nyarko E."/>
            <person name="Jarju S."/>
            <person name="Secka A."/>
            <person name="Antonio M."/>
            <person name="Oren A."/>
            <person name="Chaudhuri R.R."/>
            <person name="La Ragione R."/>
            <person name="Hildebrand F."/>
            <person name="Pallen M.J."/>
        </authorList>
    </citation>
    <scope>NUCLEOTIDE SEQUENCE</scope>
    <source>
        <strain evidence="1">13361</strain>
    </source>
</reference>
<evidence type="ECO:0008006" key="3">
    <source>
        <dbReference type="Google" id="ProtNLM"/>
    </source>
</evidence>
<accession>A0A9D0Z3E8</accession>
<organism evidence="1 2">
    <name type="scientific">Candidatus Faecousia excrementigallinarum</name>
    <dbReference type="NCBI Taxonomy" id="2840806"/>
    <lineage>
        <taxon>Bacteria</taxon>
        <taxon>Bacillati</taxon>
        <taxon>Bacillota</taxon>
        <taxon>Clostridia</taxon>
        <taxon>Eubacteriales</taxon>
        <taxon>Oscillospiraceae</taxon>
        <taxon>Faecousia</taxon>
    </lineage>
</organism>
<proteinExistence type="predicted"/>
<dbReference type="AlphaFoldDB" id="A0A9D0Z3E8"/>
<name>A0A9D0Z3E8_9FIRM</name>
<dbReference type="Proteomes" id="UP000886796">
    <property type="component" value="Unassembled WGS sequence"/>
</dbReference>